<dbReference type="GO" id="GO:0043565">
    <property type="term" value="F:sequence-specific DNA binding"/>
    <property type="evidence" value="ECO:0007669"/>
    <property type="project" value="InterPro"/>
</dbReference>
<keyword evidence="2 5" id="KW-0238">DNA-binding</keyword>
<dbReference type="Proteomes" id="UP000571817">
    <property type="component" value="Unassembled WGS sequence"/>
</dbReference>
<dbReference type="SMART" id="SM00344">
    <property type="entry name" value="HTH_ASNC"/>
    <property type="match status" value="1"/>
</dbReference>
<protein>
    <submittedName>
        <fullName evidence="5">DNA-binding Lrp family transcriptional regulator</fullName>
    </submittedName>
</protein>
<dbReference type="Pfam" id="PF13404">
    <property type="entry name" value="HTH_AsnC-type"/>
    <property type="match status" value="1"/>
</dbReference>
<proteinExistence type="predicted"/>
<evidence type="ECO:0000256" key="2">
    <source>
        <dbReference type="ARBA" id="ARBA00023125"/>
    </source>
</evidence>
<dbReference type="InterPro" id="IPR036388">
    <property type="entry name" value="WH-like_DNA-bd_sf"/>
</dbReference>
<evidence type="ECO:0000259" key="4">
    <source>
        <dbReference type="PROSITE" id="PS50956"/>
    </source>
</evidence>
<sequence>MGRVLMKEVRSGGVGHSAAPLDDTDQVLLGLLAADARMANKALARAAGIAPSTCLNRVRLLRERGVIRGYHADIDPEAIGRPIQAFVSVRLRAGSRSRIRELTGRLAALPGVLNVYFLAGANDFQLHVACESPSALSNFVVDNLSASQDVALTETTLIFEHVAGRAQTRHTHPG</sequence>
<dbReference type="SUPFAM" id="SSF46785">
    <property type="entry name" value="Winged helix' DNA-binding domain"/>
    <property type="match status" value="1"/>
</dbReference>
<evidence type="ECO:0000313" key="6">
    <source>
        <dbReference type="Proteomes" id="UP000571817"/>
    </source>
</evidence>
<comment type="caution">
    <text evidence="5">The sequence shown here is derived from an EMBL/GenBank/DDBJ whole genome shotgun (WGS) entry which is preliminary data.</text>
</comment>
<evidence type="ECO:0000313" key="5">
    <source>
        <dbReference type="EMBL" id="NYJ75795.1"/>
    </source>
</evidence>
<evidence type="ECO:0000256" key="3">
    <source>
        <dbReference type="ARBA" id="ARBA00023163"/>
    </source>
</evidence>
<dbReference type="InterPro" id="IPR036390">
    <property type="entry name" value="WH_DNA-bd_sf"/>
</dbReference>
<dbReference type="AlphaFoldDB" id="A0A853DNR5"/>
<dbReference type="RefSeq" id="WP_179482744.1">
    <property type="nucleotide sequence ID" value="NZ_JACCFW010000001.1"/>
</dbReference>
<dbReference type="Gene3D" id="3.30.70.920">
    <property type="match status" value="1"/>
</dbReference>
<dbReference type="EMBL" id="JACCFW010000001">
    <property type="protein sequence ID" value="NYJ75795.1"/>
    <property type="molecule type" value="Genomic_DNA"/>
</dbReference>
<dbReference type="GO" id="GO:0005829">
    <property type="term" value="C:cytosol"/>
    <property type="evidence" value="ECO:0007669"/>
    <property type="project" value="TreeGrafter"/>
</dbReference>
<organism evidence="5 6">
    <name type="scientific">Allobranchiibius huperziae</name>
    <dbReference type="NCBI Taxonomy" id="1874116"/>
    <lineage>
        <taxon>Bacteria</taxon>
        <taxon>Bacillati</taxon>
        <taxon>Actinomycetota</taxon>
        <taxon>Actinomycetes</taxon>
        <taxon>Micrococcales</taxon>
        <taxon>Dermacoccaceae</taxon>
        <taxon>Allobranchiibius</taxon>
    </lineage>
</organism>
<name>A0A853DNR5_9MICO</name>
<keyword evidence="1" id="KW-0805">Transcription regulation</keyword>
<dbReference type="InterPro" id="IPR000485">
    <property type="entry name" value="AsnC-type_HTH_dom"/>
</dbReference>
<evidence type="ECO:0000256" key="1">
    <source>
        <dbReference type="ARBA" id="ARBA00023015"/>
    </source>
</evidence>
<dbReference type="SUPFAM" id="SSF54909">
    <property type="entry name" value="Dimeric alpha+beta barrel"/>
    <property type="match status" value="1"/>
</dbReference>
<dbReference type="InterPro" id="IPR011008">
    <property type="entry name" value="Dimeric_a/b-barrel"/>
</dbReference>
<dbReference type="PRINTS" id="PR00033">
    <property type="entry name" value="HTHASNC"/>
</dbReference>
<dbReference type="GO" id="GO:0043200">
    <property type="term" value="P:response to amino acid"/>
    <property type="evidence" value="ECO:0007669"/>
    <property type="project" value="TreeGrafter"/>
</dbReference>
<reference evidence="5 6" key="1">
    <citation type="submission" date="2020-07" db="EMBL/GenBank/DDBJ databases">
        <title>Sequencing the genomes of 1000 actinobacteria strains.</title>
        <authorList>
            <person name="Klenk H.-P."/>
        </authorList>
    </citation>
    <scope>NUCLEOTIDE SEQUENCE [LARGE SCALE GENOMIC DNA]</scope>
    <source>
        <strain evidence="5 6">DSM 29531</strain>
    </source>
</reference>
<gene>
    <name evidence="5" type="ORF">HNR15_002758</name>
</gene>
<dbReference type="InterPro" id="IPR019887">
    <property type="entry name" value="Tscrpt_reg_AsnC/Lrp_C"/>
</dbReference>
<dbReference type="Gene3D" id="1.10.10.10">
    <property type="entry name" value="Winged helix-like DNA-binding domain superfamily/Winged helix DNA-binding domain"/>
    <property type="match status" value="1"/>
</dbReference>
<keyword evidence="3" id="KW-0804">Transcription</keyword>
<dbReference type="PANTHER" id="PTHR30154">
    <property type="entry name" value="LEUCINE-RESPONSIVE REGULATORY PROTEIN"/>
    <property type="match status" value="1"/>
</dbReference>
<feature type="domain" description="HTH asnC-type" evidence="4">
    <location>
        <begin position="21"/>
        <end position="82"/>
    </location>
</feature>
<dbReference type="PROSITE" id="PS50956">
    <property type="entry name" value="HTH_ASNC_2"/>
    <property type="match status" value="1"/>
</dbReference>
<dbReference type="Pfam" id="PF01037">
    <property type="entry name" value="AsnC_trans_reg"/>
    <property type="match status" value="1"/>
</dbReference>
<accession>A0A853DNR5</accession>
<keyword evidence="6" id="KW-1185">Reference proteome</keyword>
<dbReference type="InterPro" id="IPR019888">
    <property type="entry name" value="Tscrpt_reg_AsnC-like"/>
</dbReference>
<dbReference type="PANTHER" id="PTHR30154:SF54">
    <property type="entry name" value="POSSIBLE TRANSCRIPTIONAL REGULATORY PROTEIN (PROBABLY LRP_ASNC-FAMILY)"/>
    <property type="match status" value="1"/>
</dbReference>